<comment type="catalytic activity">
    <reaction evidence="3">
        <text>N(6)-succinyl-L-lysyl-[protein] + NAD(+) + H2O = 2''-O-succinyl-ADP-D-ribose + nicotinamide + L-lysyl-[protein]</text>
        <dbReference type="Rhea" id="RHEA:47668"/>
        <dbReference type="Rhea" id="RHEA-COMP:9752"/>
        <dbReference type="Rhea" id="RHEA-COMP:11877"/>
        <dbReference type="ChEBI" id="CHEBI:15377"/>
        <dbReference type="ChEBI" id="CHEBI:17154"/>
        <dbReference type="ChEBI" id="CHEBI:29969"/>
        <dbReference type="ChEBI" id="CHEBI:57540"/>
        <dbReference type="ChEBI" id="CHEBI:87830"/>
        <dbReference type="ChEBI" id="CHEBI:87832"/>
    </reaction>
</comment>
<feature type="binding site" evidence="3">
    <location>
        <position position="240"/>
    </location>
    <ligand>
        <name>NAD(+)</name>
        <dbReference type="ChEBI" id="CHEBI:57540"/>
    </ligand>
</feature>
<feature type="active site" description="Proton acceptor" evidence="3">
    <location>
        <position position="128"/>
    </location>
</feature>
<keyword evidence="2 3" id="KW-0520">NAD</keyword>
<evidence type="ECO:0000313" key="6">
    <source>
        <dbReference type="EMBL" id="ERJ65231.1"/>
    </source>
</evidence>
<evidence type="ECO:0000256" key="1">
    <source>
        <dbReference type="ARBA" id="ARBA00022679"/>
    </source>
</evidence>
<evidence type="ECO:0000256" key="2">
    <source>
        <dbReference type="ARBA" id="ARBA00023027"/>
    </source>
</evidence>
<dbReference type="InterPro" id="IPR027546">
    <property type="entry name" value="Sirtuin_class_III"/>
</dbReference>
<feature type="binding site" evidence="3">
    <location>
        <begin position="196"/>
        <end position="198"/>
    </location>
    <ligand>
        <name>NAD(+)</name>
        <dbReference type="ChEBI" id="CHEBI:57540"/>
    </ligand>
</feature>
<dbReference type="Proteomes" id="UP000016630">
    <property type="component" value="Unassembled WGS sequence"/>
</dbReference>
<dbReference type="Gene3D" id="3.40.50.1220">
    <property type="entry name" value="TPP-binding domain"/>
    <property type="match status" value="1"/>
</dbReference>
<dbReference type="SUPFAM" id="SSF52467">
    <property type="entry name" value="DHS-like NAD/FAD-binding domain"/>
    <property type="match status" value="1"/>
</dbReference>
<dbReference type="GO" id="GO:0036054">
    <property type="term" value="F:protein-malonyllysine demalonylase activity"/>
    <property type="evidence" value="ECO:0007669"/>
    <property type="project" value="InterPro"/>
</dbReference>
<dbReference type="EMBL" id="AWUW01000108">
    <property type="protein sequence ID" value="ERJ65231.1"/>
    <property type="molecule type" value="Genomic_DNA"/>
</dbReference>
<dbReference type="InterPro" id="IPR026591">
    <property type="entry name" value="Sirtuin_cat_small_dom_sf"/>
</dbReference>
<dbReference type="AlphaFoldDB" id="A0A0E2M4J1"/>
<dbReference type="PROSITE" id="PS50305">
    <property type="entry name" value="SIRTUIN"/>
    <property type="match status" value="1"/>
</dbReference>
<name>A0A0E2M4J1_PORGN</name>
<gene>
    <name evidence="3" type="primary">cobB</name>
    <name evidence="6" type="ORF">HMPREF1555_01496</name>
</gene>
<dbReference type="HOGENOM" id="CLU_023643_3_1_10"/>
<feature type="binding site" evidence="3">
    <location>
        <begin position="33"/>
        <end position="52"/>
    </location>
    <ligand>
        <name>NAD(+)</name>
        <dbReference type="ChEBI" id="CHEBI:57540"/>
    </ligand>
</feature>
<feature type="domain" description="Deacetylase sirtuin-type" evidence="5">
    <location>
        <begin position="1"/>
        <end position="256"/>
    </location>
</feature>
<comment type="function">
    <text evidence="3">NAD-dependent lysine deacetylase and desuccinylase that specifically removes acetyl and succinyl groups on target proteins. Modulates the activities of several proteins which are inactive in their acylated form.</text>
</comment>
<dbReference type="InterPro" id="IPR050134">
    <property type="entry name" value="NAD-dep_sirtuin_deacylases"/>
</dbReference>
<comment type="caution">
    <text evidence="6">The sequence shown here is derived from an EMBL/GenBank/DDBJ whole genome shotgun (WGS) entry which is preliminary data.</text>
</comment>
<dbReference type="HAMAP" id="MF_01121">
    <property type="entry name" value="Sirtuin_ClassIII"/>
    <property type="match status" value="1"/>
</dbReference>
<feature type="binding site" evidence="3">
    <location>
        <position position="80"/>
    </location>
    <ligand>
        <name>substrate</name>
    </ligand>
</feature>
<comment type="caution">
    <text evidence="3 4">Lacks conserved residue(s) required for the propagation of feature annotation.</text>
</comment>
<protein>
    <recommendedName>
        <fullName evidence="3">NAD-dependent protein deacylase</fullName>
        <ecNumber evidence="3">2.3.1.286</ecNumber>
    </recommendedName>
    <alternativeName>
        <fullName evidence="3">Regulatory protein SIR2 homolog</fullName>
    </alternativeName>
</protein>
<comment type="catalytic activity">
    <reaction evidence="3">
        <text>N(6)-acetyl-L-lysyl-[protein] + NAD(+) + H2O = 2''-O-acetyl-ADP-D-ribose + nicotinamide + L-lysyl-[protein]</text>
        <dbReference type="Rhea" id="RHEA:43636"/>
        <dbReference type="Rhea" id="RHEA-COMP:9752"/>
        <dbReference type="Rhea" id="RHEA-COMP:10731"/>
        <dbReference type="ChEBI" id="CHEBI:15377"/>
        <dbReference type="ChEBI" id="CHEBI:17154"/>
        <dbReference type="ChEBI" id="CHEBI:29969"/>
        <dbReference type="ChEBI" id="CHEBI:57540"/>
        <dbReference type="ChEBI" id="CHEBI:61930"/>
        <dbReference type="ChEBI" id="CHEBI:83767"/>
        <dbReference type="EC" id="2.3.1.286"/>
    </reaction>
</comment>
<dbReference type="GO" id="GO:0005737">
    <property type="term" value="C:cytoplasm"/>
    <property type="evidence" value="ECO:0007669"/>
    <property type="project" value="UniProtKB-SubCell"/>
</dbReference>
<dbReference type="InterPro" id="IPR003000">
    <property type="entry name" value="Sirtuin"/>
</dbReference>
<evidence type="ECO:0000256" key="4">
    <source>
        <dbReference type="PROSITE-ProRule" id="PRU00236"/>
    </source>
</evidence>
<evidence type="ECO:0000259" key="5">
    <source>
        <dbReference type="PROSITE" id="PS50305"/>
    </source>
</evidence>
<comment type="similarity">
    <text evidence="3">Belongs to the sirtuin family. Class III subfamily.</text>
</comment>
<dbReference type="InterPro" id="IPR026590">
    <property type="entry name" value="Ssirtuin_cat_dom"/>
</dbReference>
<evidence type="ECO:0000313" key="7">
    <source>
        <dbReference type="Proteomes" id="UP000016630"/>
    </source>
</evidence>
<comment type="subcellular location">
    <subcellularLocation>
        <location evidence="3">Cytoplasm</location>
    </subcellularLocation>
</comment>
<dbReference type="PANTHER" id="PTHR11085:SF4">
    <property type="entry name" value="NAD-DEPENDENT PROTEIN DEACYLASE"/>
    <property type="match status" value="1"/>
</dbReference>
<dbReference type="GO" id="GO:0036055">
    <property type="term" value="F:protein-succinyllysine desuccinylase activity"/>
    <property type="evidence" value="ECO:0007669"/>
    <property type="project" value="UniProtKB-UniRule"/>
</dbReference>
<keyword evidence="3" id="KW-0963">Cytoplasm</keyword>
<dbReference type="EC" id="2.3.1.286" evidence="3"/>
<dbReference type="InterPro" id="IPR029035">
    <property type="entry name" value="DHS-like_NAD/FAD-binding_dom"/>
</dbReference>
<dbReference type="GO" id="GO:0017136">
    <property type="term" value="F:histone deacetylase activity, NAD-dependent"/>
    <property type="evidence" value="ECO:0007669"/>
    <property type="project" value="TreeGrafter"/>
</dbReference>
<sequence>MQTNIRGLLFIFVNKPLNEGYDMNKKRLVVLSGAGMSAESGISTFRDANGLWENYPVEDVASIDGFRRNPALVLKFYNARRRDYAGCKPNAGHIGLAEMEKEYDVRIITQNVDDLHERAGSTRVIHLHGELMKNRSVATDSVLYPVDPTNPDLHVGDLAPDGCQLRPFIVWFGEAVPMIEPAIEEVTQADILVVIGTSLNVYPAAGLLNYAPRNCPIYLIDPKPVRSTSRQDIRYIHAPATEGVRMLRQELRDIDC</sequence>
<comment type="domain">
    <text evidence="3">2 residues (Tyr-77 and Arg-80) present in a large hydrophobic pocket are probably involved in substrate specificity. They are important for desuccinylation activity, but dispensable for deacetylation activity.</text>
</comment>
<dbReference type="CDD" id="cd01412">
    <property type="entry name" value="SIRT5_Af1_CobB"/>
    <property type="match status" value="1"/>
</dbReference>
<dbReference type="GO" id="GO:0070403">
    <property type="term" value="F:NAD+ binding"/>
    <property type="evidence" value="ECO:0007669"/>
    <property type="project" value="UniProtKB-UniRule"/>
</dbReference>
<proteinExistence type="inferred from homology"/>
<evidence type="ECO:0000256" key="3">
    <source>
        <dbReference type="HAMAP-Rule" id="MF_01121"/>
    </source>
</evidence>
<feature type="binding site" evidence="3">
    <location>
        <position position="77"/>
    </location>
    <ligand>
        <name>substrate</name>
    </ligand>
</feature>
<reference evidence="6 7" key="1">
    <citation type="submission" date="2013-06" db="EMBL/GenBank/DDBJ databases">
        <authorList>
            <person name="Weinstock G."/>
            <person name="Sodergren E."/>
            <person name="Lobos E.A."/>
            <person name="Fulton L."/>
            <person name="Fulton R."/>
            <person name="Courtney L."/>
            <person name="Fronick C."/>
            <person name="O'Laughlin M."/>
            <person name="Godfrey J."/>
            <person name="Wilson R.M."/>
            <person name="Miner T."/>
            <person name="Farmer C."/>
            <person name="Delehaunty K."/>
            <person name="Cordes M."/>
            <person name="Minx P."/>
            <person name="Tomlinson C."/>
            <person name="Chen J."/>
            <person name="Wollam A."/>
            <person name="Pepin K.H."/>
            <person name="Bhonagiri V."/>
            <person name="Zhang X."/>
            <person name="Warren W."/>
            <person name="Mitreva M."/>
            <person name="Mardis E.R."/>
            <person name="Wilson R.K."/>
        </authorList>
    </citation>
    <scope>NUCLEOTIDE SEQUENCE [LARGE SCALE GENOMIC DNA]</scope>
    <source>
        <strain evidence="6 7">F0570</strain>
    </source>
</reference>
<accession>A0A0E2M4J1</accession>
<feature type="binding site" evidence="3">
    <location>
        <begin position="110"/>
        <end position="113"/>
    </location>
    <ligand>
        <name>NAD(+)</name>
        <dbReference type="ChEBI" id="CHEBI:57540"/>
    </ligand>
</feature>
<dbReference type="Pfam" id="PF02146">
    <property type="entry name" value="SIR2"/>
    <property type="match status" value="1"/>
</dbReference>
<dbReference type="PANTHER" id="PTHR11085">
    <property type="entry name" value="NAD-DEPENDENT PROTEIN DEACYLASE SIRTUIN-5, MITOCHONDRIAL-RELATED"/>
    <property type="match status" value="1"/>
</dbReference>
<keyword evidence="1" id="KW-0808">Transferase</keyword>
<dbReference type="Gene3D" id="3.30.1600.10">
    <property type="entry name" value="SIR2/SIRT2 'Small Domain"/>
    <property type="match status" value="1"/>
</dbReference>
<dbReference type="PATRIC" id="fig|1227271.3.peg.1311"/>
<organism evidence="6 7">
    <name type="scientific">Porphyromonas gingivalis F0570</name>
    <dbReference type="NCBI Taxonomy" id="1227271"/>
    <lineage>
        <taxon>Bacteria</taxon>
        <taxon>Pseudomonadati</taxon>
        <taxon>Bacteroidota</taxon>
        <taxon>Bacteroidia</taxon>
        <taxon>Bacteroidales</taxon>
        <taxon>Porphyromonadaceae</taxon>
        <taxon>Porphyromonas</taxon>
    </lineage>
</organism>